<evidence type="ECO:0000256" key="5">
    <source>
        <dbReference type="SAM" id="MobiDB-lite"/>
    </source>
</evidence>
<evidence type="ECO:0000313" key="7">
    <source>
        <dbReference type="EMBL" id="MBN3323381.1"/>
    </source>
</evidence>
<gene>
    <name evidence="7" type="primary">Ctxn2_1</name>
    <name evidence="7" type="ORF">GTO95_0005481</name>
</gene>
<evidence type="ECO:0000256" key="1">
    <source>
        <dbReference type="ARBA" id="ARBA00004167"/>
    </source>
</evidence>
<feature type="non-terminal residue" evidence="7">
    <location>
        <position position="561"/>
    </location>
</feature>
<dbReference type="InterPro" id="IPR020066">
    <property type="entry name" value="Cortexin"/>
</dbReference>
<dbReference type="PANTHER" id="PTHR16736">
    <property type="entry name" value="CORTEXIN-1-RELATED"/>
    <property type="match status" value="1"/>
</dbReference>
<feature type="compositionally biased region" description="Basic and acidic residues" evidence="5">
    <location>
        <begin position="455"/>
        <end position="465"/>
    </location>
</feature>
<evidence type="ECO:0000256" key="4">
    <source>
        <dbReference type="ARBA" id="ARBA00023136"/>
    </source>
</evidence>
<feature type="region of interest" description="Disordered" evidence="5">
    <location>
        <begin position="442"/>
        <end position="465"/>
    </location>
</feature>
<feature type="region of interest" description="Disordered" evidence="5">
    <location>
        <begin position="170"/>
        <end position="215"/>
    </location>
</feature>
<keyword evidence="2 6" id="KW-0812">Transmembrane</keyword>
<proteinExistence type="predicted"/>
<accession>A0A8J7THP5</accession>
<comment type="subcellular location">
    <subcellularLocation>
        <location evidence="1">Membrane</location>
        <topology evidence="1">Single-pass membrane protein</topology>
    </subcellularLocation>
</comment>
<evidence type="ECO:0000313" key="8">
    <source>
        <dbReference type="Proteomes" id="UP000736164"/>
    </source>
</evidence>
<feature type="region of interest" description="Disordered" evidence="5">
    <location>
        <begin position="128"/>
        <end position="157"/>
    </location>
</feature>
<dbReference type="Proteomes" id="UP000736164">
    <property type="component" value="Unassembled WGS sequence"/>
</dbReference>
<keyword evidence="3 6" id="KW-1133">Transmembrane helix</keyword>
<dbReference type="GO" id="GO:0016020">
    <property type="term" value="C:membrane"/>
    <property type="evidence" value="ECO:0007669"/>
    <property type="project" value="UniProtKB-SubCell"/>
</dbReference>
<reference evidence="7" key="1">
    <citation type="journal article" date="2021" name="Cell">
        <title>Tracing the genetic footprints of vertebrate landing in non-teleost ray-finned fishes.</title>
        <authorList>
            <person name="Bi X."/>
            <person name="Wang K."/>
            <person name="Yang L."/>
            <person name="Pan H."/>
            <person name="Jiang H."/>
            <person name="Wei Q."/>
            <person name="Fang M."/>
            <person name="Yu H."/>
            <person name="Zhu C."/>
            <person name="Cai Y."/>
            <person name="He Y."/>
            <person name="Gan X."/>
            <person name="Zeng H."/>
            <person name="Yu D."/>
            <person name="Zhu Y."/>
            <person name="Jiang H."/>
            <person name="Qiu Q."/>
            <person name="Yang H."/>
            <person name="Zhang Y.E."/>
            <person name="Wang W."/>
            <person name="Zhu M."/>
            <person name="He S."/>
            <person name="Zhang G."/>
        </authorList>
    </citation>
    <scope>NUCLEOTIDE SEQUENCE</scope>
    <source>
        <strain evidence="7">Allg_001</strain>
    </source>
</reference>
<keyword evidence="8" id="KW-1185">Reference proteome</keyword>
<dbReference type="PANTHER" id="PTHR16736:SF4">
    <property type="entry name" value="CORTEXIN-2-LIKE"/>
    <property type="match status" value="1"/>
</dbReference>
<organism evidence="7 8">
    <name type="scientific">Atractosteus spatula</name>
    <name type="common">Alligator gar</name>
    <name type="synonym">Lepisosteus spatula</name>
    <dbReference type="NCBI Taxonomy" id="7917"/>
    <lineage>
        <taxon>Eukaryota</taxon>
        <taxon>Metazoa</taxon>
        <taxon>Chordata</taxon>
        <taxon>Craniata</taxon>
        <taxon>Vertebrata</taxon>
        <taxon>Euteleostomi</taxon>
        <taxon>Actinopterygii</taxon>
        <taxon>Neopterygii</taxon>
        <taxon>Holostei</taxon>
        <taxon>Semionotiformes</taxon>
        <taxon>Lepisosteidae</taxon>
        <taxon>Atractosteus</taxon>
    </lineage>
</organism>
<feature type="transmembrane region" description="Helical" evidence="6">
    <location>
        <begin position="512"/>
        <end position="532"/>
    </location>
</feature>
<name>A0A8J7THP5_ATRSP</name>
<feature type="compositionally biased region" description="Basic residues" evidence="5">
    <location>
        <begin position="128"/>
        <end position="142"/>
    </location>
</feature>
<feature type="non-terminal residue" evidence="7">
    <location>
        <position position="1"/>
    </location>
</feature>
<dbReference type="EMBL" id="JAAWVO010064906">
    <property type="protein sequence ID" value="MBN3323381.1"/>
    <property type="molecule type" value="Genomic_DNA"/>
</dbReference>
<keyword evidence="4 6" id="KW-0472">Membrane</keyword>
<evidence type="ECO:0000256" key="2">
    <source>
        <dbReference type="ARBA" id="ARBA00022692"/>
    </source>
</evidence>
<sequence length="561" mass="61666">MFLYHIGIAKLLDYRQEAKLVRQDCLPARLGIHCQQSDPHTRNSCRTSTVQRAIVSIRAWASGTWLGHTGRQPASRSPAEHRADSECFSDCDPSETSYVHIRGARVNIRASAYACCIYSHVYMRRHIGSHKSQRRKKSRRSKLNSTADNPGERGGGELYLTPCFTLNSSRTPNPKARPDGNDTGPLSCLVPAEELPSSGPRSRRKPSLSAGRGVSRHDLAGAAAELAERRWLAPVAERLAFNSCCNLGLCAAPCNCQGLRSAVGWTQFLQHAVHPDCGIPTIQGRGGGEAGEWRVEHTDSLRSVSDHSGYSSFKSALSDFPPETRQRHLSPLFILSLCVRLPQLLRLTPSAHASFSRFPVLSRAAAQSDLPQHPGPQLGRPVLKQRGLFRKKTSAPVIVPLPAPPKAVHVLQVFNPLQSSRTPNSSLAAHLPLGSSGTAGQGHWFTKAGAPSPHPDARSSQEPRRRDHNHYLLPRWVVTATPKMAEELLSSTLSASGAALPVPSSLTLEQKAAFVFVFLLFIFLGLLIVRCFRILLDPYRSMPSSTWTDYMEKDTFDYRIA</sequence>
<dbReference type="AlphaFoldDB" id="A0A8J7THP5"/>
<evidence type="ECO:0000256" key="3">
    <source>
        <dbReference type="ARBA" id="ARBA00022989"/>
    </source>
</evidence>
<dbReference type="Pfam" id="PF11057">
    <property type="entry name" value="Cortexin"/>
    <property type="match status" value="1"/>
</dbReference>
<comment type="caution">
    <text evidence="7">The sequence shown here is derived from an EMBL/GenBank/DDBJ whole genome shotgun (WGS) entry which is preliminary data.</text>
</comment>
<evidence type="ECO:0000256" key="6">
    <source>
        <dbReference type="SAM" id="Phobius"/>
    </source>
</evidence>
<protein>
    <submittedName>
        <fullName evidence="7">CTXN2 protein</fullName>
    </submittedName>
</protein>